<gene>
    <name evidence="2" type="ORF">FHS18_004870</name>
</gene>
<organism evidence="2 3">
    <name type="scientific">Paenibacillus phyllosphaerae</name>
    <dbReference type="NCBI Taxonomy" id="274593"/>
    <lineage>
        <taxon>Bacteria</taxon>
        <taxon>Bacillati</taxon>
        <taxon>Bacillota</taxon>
        <taxon>Bacilli</taxon>
        <taxon>Bacillales</taxon>
        <taxon>Paenibacillaceae</taxon>
        <taxon>Paenibacillus</taxon>
    </lineage>
</organism>
<dbReference type="SUPFAM" id="SSF55729">
    <property type="entry name" value="Acyl-CoA N-acyltransferases (Nat)"/>
    <property type="match status" value="1"/>
</dbReference>
<dbReference type="EMBL" id="JACHXK010000014">
    <property type="protein sequence ID" value="MBB3112768.1"/>
    <property type="molecule type" value="Genomic_DNA"/>
</dbReference>
<dbReference type="Proteomes" id="UP000570361">
    <property type="component" value="Unassembled WGS sequence"/>
</dbReference>
<comment type="caution">
    <text evidence="2">The sequence shown here is derived from an EMBL/GenBank/DDBJ whole genome shotgun (WGS) entry which is preliminary data.</text>
</comment>
<dbReference type="AlphaFoldDB" id="A0A7W5FPZ8"/>
<evidence type="ECO:0000313" key="3">
    <source>
        <dbReference type="Proteomes" id="UP000570361"/>
    </source>
</evidence>
<proteinExistence type="predicted"/>
<accession>A0A7W5FPZ8</accession>
<dbReference type="PROSITE" id="PS51186">
    <property type="entry name" value="GNAT"/>
    <property type="match status" value="1"/>
</dbReference>
<dbReference type="InterPro" id="IPR016181">
    <property type="entry name" value="Acyl_CoA_acyltransferase"/>
</dbReference>
<sequence>MQPTLDTARLTLRPFQLSDAKRVQELAGNIEVARTTLGIPHPYPIEAAESWIEAAWQFAERGERYAWAMAEKENDTLLGCMSIGVTKAHQRAELAYWVGRPYWGQGYATEAAKRVVAFGFEELALNRIFAAAMSKNPGSYTVMIKLGMKKEGEMKQHLLKWETFEDLVYYGLLRSDYEAARGEGV</sequence>
<keyword evidence="2" id="KW-0808">Transferase</keyword>
<feature type="domain" description="N-acetyltransferase" evidence="1">
    <location>
        <begin position="10"/>
        <end position="175"/>
    </location>
</feature>
<keyword evidence="3" id="KW-1185">Reference proteome</keyword>
<reference evidence="2 3" key="1">
    <citation type="submission" date="2020-08" db="EMBL/GenBank/DDBJ databases">
        <title>Genomic Encyclopedia of Type Strains, Phase III (KMG-III): the genomes of soil and plant-associated and newly described type strains.</title>
        <authorList>
            <person name="Whitman W."/>
        </authorList>
    </citation>
    <scope>NUCLEOTIDE SEQUENCE [LARGE SCALE GENOMIC DNA]</scope>
    <source>
        <strain evidence="2 3">CECT 5862</strain>
    </source>
</reference>
<dbReference type="InterPro" id="IPR000182">
    <property type="entry name" value="GNAT_dom"/>
</dbReference>
<dbReference type="Pfam" id="PF13302">
    <property type="entry name" value="Acetyltransf_3"/>
    <property type="match status" value="1"/>
</dbReference>
<dbReference type="GO" id="GO:0016747">
    <property type="term" value="F:acyltransferase activity, transferring groups other than amino-acyl groups"/>
    <property type="evidence" value="ECO:0007669"/>
    <property type="project" value="InterPro"/>
</dbReference>
<dbReference type="PANTHER" id="PTHR43792">
    <property type="entry name" value="GNAT FAMILY, PUTATIVE (AFU_ORTHOLOGUE AFUA_3G00765)-RELATED-RELATED"/>
    <property type="match status" value="1"/>
</dbReference>
<evidence type="ECO:0000313" key="2">
    <source>
        <dbReference type="EMBL" id="MBB3112768.1"/>
    </source>
</evidence>
<dbReference type="InterPro" id="IPR051531">
    <property type="entry name" value="N-acetyltransferase"/>
</dbReference>
<protein>
    <submittedName>
        <fullName evidence="2">RimJ/RimL family protein N-acetyltransferase</fullName>
    </submittedName>
</protein>
<dbReference type="Gene3D" id="3.40.630.30">
    <property type="match status" value="1"/>
</dbReference>
<name>A0A7W5FPZ8_9BACL</name>
<evidence type="ECO:0000259" key="1">
    <source>
        <dbReference type="PROSITE" id="PS51186"/>
    </source>
</evidence>